<keyword evidence="3 6" id="KW-0812">Transmembrane</keyword>
<keyword evidence="2" id="KW-1003">Cell membrane</keyword>
<dbReference type="PANTHER" id="PTHR37937:SF1">
    <property type="entry name" value="CONJUGATIVE TRANSFER: DNA TRANSPORT"/>
    <property type="match status" value="1"/>
</dbReference>
<feature type="transmembrane region" description="Helical" evidence="6">
    <location>
        <begin position="90"/>
        <end position="114"/>
    </location>
</feature>
<evidence type="ECO:0000256" key="3">
    <source>
        <dbReference type="ARBA" id="ARBA00022692"/>
    </source>
</evidence>
<sequence length="614" mass="66100">MDRMSRPPMRNGSGGPTAEPLAAQLLVPIGLVIAGTMAWLDAAALLSSLLSGHGLPALRGGWLIGPLHLLAHAANTGAAWVTPLAAPPTWLYLSTAGVLGTAAVVGAVVAWNWWSERRGRPRAARKRHGFLGRREANSLFGESAARRQAAQLHPSLSASELRRRPIAELAIPLGLCEGTAVFASHELAVAVLAGMRQGKTTGLLARVALSHRGPLLYTTTKPDDLALFFQLPAGSGGRVLLFNPDDLGDLGTCAFDPVIGCADPEAARLRAEAILARQRARGRDRGIDWALLAEKLLKYLLHAAALERDEGRNSGMARVVGWAAAQDFDGAGVTRALLRSPQASQWAELLKEMGRCAPETLYSIKINLHEALVCWEDPGLLRRVSPGSSAEVVDPAAVVRNGDRLLILARPGGHAVPLVTALVSAVVEAARQEARRALAWGGRLDPPLMLLLDEVTKVCPLPQMPELVTDCASQGIVPIYSLQSLEQGEEAWGMSRFQGMWSATNCHVVMGMISGERTLRAISDLSPTIKVEEQREGRDRHGVRLDPVVRWEPALTRDEVRAIAHHTAVVFCGPRPMRVRLPHVRSRSSEVRAQADTCRAAWLAWAAERQSATA</sequence>
<protein>
    <recommendedName>
        <fullName evidence="7">TraD/TraG TraM recognition site domain-containing protein</fullName>
    </recommendedName>
</protein>
<dbReference type="InterPro" id="IPR051539">
    <property type="entry name" value="T4SS-coupling_protein"/>
</dbReference>
<feature type="transmembrane region" description="Helical" evidence="6">
    <location>
        <begin position="21"/>
        <end position="40"/>
    </location>
</feature>
<dbReference type="Pfam" id="PF12696">
    <property type="entry name" value="TraG-D_C"/>
    <property type="match status" value="1"/>
</dbReference>
<gene>
    <name evidence="8" type="ORF">DLM65_12375</name>
</gene>
<comment type="caution">
    <text evidence="8">The sequence shown here is derived from an EMBL/GenBank/DDBJ whole genome shotgun (WGS) entry which is preliminary data.</text>
</comment>
<dbReference type="EMBL" id="QHBU01000252">
    <property type="protein sequence ID" value="PZR78650.1"/>
    <property type="molecule type" value="Genomic_DNA"/>
</dbReference>
<dbReference type="PANTHER" id="PTHR37937">
    <property type="entry name" value="CONJUGATIVE TRANSFER: DNA TRANSPORT"/>
    <property type="match status" value="1"/>
</dbReference>
<evidence type="ECO:0000256" key="4">
    <source>
        <dbReference type="ARBA" id="ARBA00022989"/>
    </source>
</evidence>
<dbReference type="GO" id="GO:0005886">
    <property type="term" value="C:plasma membrane"/>
    <property type="evidence" value="ECO:0007669"/>
    <property type="project" value="UniProtKB-SubCell"/>
</dbReference>
<evidence type="ECO:0000313" key="9">
    <source>
        <dbReference type="Proteomes" id="UP000248724"/>
    </source>
</evidence>
<evidence type="ECO:0000256" key="1">
    <source>
        <dbReference type="ARBA" id="ARBA00004651"/>
    </source>
</evidence>
<proteinExistence type="predicted"/>
<keyword evidence="5 6" id="KW-0472">Membrane</keyword>
<accession>A0A2W5Z0J5</accession>
<keyword evidence="4 6" id="KW-1133">Transmembrane helix</keyword>
<dbReference type="Proteomes" id="UP000248724">
    <property type="component" value="Unassembled WGS sequence"/>
</dbReference>
<comment type="subcellular location">
    <subcellularLocation>
        <location evidence="1">Cell membrane</location>
        <topology evidence="1">Multi-pass membrane protein</topology>
    </subcellularLocation>
</comment>
<evidence type="ECO:0000259" key="7">
    <source>
        <dbReference type="Pfam" id="PF12696"/>
    </source>
</evidence>
<reference evidence="8 9" key="1">
    <citation type="journal article" date="2017" name="Nature">
        <title>Atmospheric trace gases support primary production in Antarctic desert surface soil.</title>
        <authorList>
            <person name="Ji M."/>
            <person name="Greening C."/>
            <person name="Vanwonterghem I."/>
            <person name="Carere C.R."/>
            <person name="Bay S.K."/>
            <person name="Steen J.A."/>
            <person name="Montgomery K."/>
            <person name="Lines T."/>
            <person name="Beardall J."/>
            <person name="van Dorst J."/>
            <person name="Snape I."/>
            <person name="Stott M.B."/>
            <person name="Hugenholtz P."/>
            <person name="Ferrari B.C."/>
        </authorList>
    </citation>
    <scope>NUCLEOTIDE SEQUENCE [LARGE SCALE GENOMIC DNA]</scope>
    <source>
        <strain evidence="8">RRmetagenome_bin12</strain>
    </source>
</reference>
<name>A0A2W5Z0J5_9BACT</name>
<feature type="domain" description="TraD/TraG TraM recognition site" evidence="7">
    <location>
        <begin position="447"/>
        <end position="542"/>
    </location>
</feature>
<evidence type="ECO:0000256" key="6">
    <source>
        <dbReference type="SAM" id="Phobius"/>
    </source>
</evidence>
<evidence type="ECO:0000256" key="5">
    <source>
        <dbReference type="ARBA" id="ARBA00023136"/>
    </source>
</evidence>
<evidence type="ECO:0000313" key="8">
    <source>
        <dbReference type="EMBL" id="PZR78650.1"/>
    </source>
</evidence>
<dbReference type="InterPro" id="IPR032689">
    <property type="entry name" value="TraG-D_C"/>
</dbReference>
<dbReference type="Gene3D" id="3.40.50.300">
    <property type="entry name" value="P-loop containing nucleotide triphosphate hydrolases"/>
    <property type="match status" value="1"/>
</dbReference>
<evidence type="ECO:0000256" key="2">
    <source>
        <dbReference type="ARBA" id="ARBA00022475"/>
    </source>
</evidence>
<organism evidence="8 9">
    <name type="scientific">Candidatus Aeolococcus gillhamiae</name>
    <dbReference type="NCBI Taxonomy" id="3127015"/>
    <lineage>
        <taxon>Bacteria</taxon>
        <taxon>Bacillati</taxon>
        <taxon>Candidatus Dormiibacterota</taxon>
        <taxon>Candidatus Dormibacteria</taxon>
        <taxon>Candidatus Aeolococcales</taxon>
        <taxon>Candidatus Aeolococcaceae</taxon>
        <taxon>Candidatus Aeolococcus</taxon>
    </lineage>
</organism>
<dbReference type="SUPFAM" id="SSF52540">
    <property type="entry name" value="P-loop containing nucleoside triphosphate hydrolases"/>
    <property type="match status" value="1"/>
</dbReference>
<dbReference type="CDD" id="cd01127">
    <property type="entry name" value="TrwB_TraG_TraD_VirD4"/>
    <property type="match status" value="1"/>
</dbReference>
<dbReference type="AlphaFoldDB" id="A0A2W5Z0J5"/>
<dbReference type="InterPro" id="IPR027417">
    <property type="entry name" value="P-loop_NTPase"/>
</dbReference>